<feature type="non-terminal residue" evidence="1">
    <location>
        <position position="1"/>
    </location>
</feature>
<feature type="non-terminal residue" evidence="1">
    <location>
        <position position="255"/>
    </location>
</feature>
<dbReference type="EMBL" id="JAMZIH010003883">
    <property type="protein sequence ID" value="KAJ1676563.1"/>
    <property type="molecule type" value="Genomic_DNA"/>
</dbReference>
<dbReference type="Proteomes" id="UP001145114">
    <property type="component" value="Unassembled WGS sequence"/>
</dbReference>
<comment type="caution">
    <text evidence="1">The sequence shown here is derived from an EMBL/GenBank/DDBJ whole genome shotgun (WGS) entry which is preliminary data.</text>
</comment>
<accession>A0ACC1HLA1</accession>
<keyword evidence="2" id="KW-1185">Reference proteome</keyword>
<proteinExistence type="predicted"/>
<evidence type="ECO:0000313" key="1">
    <source>
        <dbReference type="EMBL" id="KAJ1676563.1"/>
    </source>
</evidence>
<protein>
    <submittedName>
        <fullName evidence="1">Iqgap- protein</fullName>
    </submittedName>
</protein>
<reference evidence="1" key="1">
    <citation type="submission" date="2022-06" db="EMBL/GenBank/DDBJ databases">
        <title>Phylogenomic reconstructions and comparative analyses of Kickxellomycotina fungi.</title>
        <authorList>
            <person name="Reynolds N.K."/>
            <person name="Stajich J.E."/>
            <person name="Barry K."/>
            <person name="Grigoriev I.V."/>
            <person name="Crous P."/>
            <person name="Smith M.E."/>
        </authorList>
    </citation>
    <scope>NUCLEOTIDE SEQUENCE</scope>
    <source>
        <strain evidence="1">RSA 2271</strain>
    </source>
</reference>
<name>A0ACC1HLA1_9FUNG</name>
<evidence type="ECO:0000313" key="2">
    <source>
        <dbReference type="Proteomes" id="UP001145114"/>
    </source>
</evidence>
<organism evidence="1 2">
    <name type="scientific">Spiromyces aspiralis</name>
    <dbReference type="NCBI Taxonomy" id="68401"/>
    <lineage>
        <taxon>Eukaryota</taxon>
        <taxon>Fungi</taxon>
        <taxon>Fungi incertae sedis</taxon>
        <taxon>Zoopagomycota</taxon>
        <taxon>Kickxellomycotina</taxon>
        <taxon>Kickxellomycetes</taxon>
        <taxon>Kickxellales</taxon>
        <taxon>Kickxellaceae</taxon>
        <taxon>Spiromyces</taxon>
    </lineage>
</organism>
<sequence>CGDGPGQLPPPAPPLPPQPGPLPGEKLFQELRTMTYRDFKRQVARAMRKLETERWVDRPRRSNIGTGANLVDVSADNRLSFGGTPSPVKQFRIRKADGYQGMLNAIARDVRTKARRRERRRNELRRIRQTLLNLSEKSAYLQSQREAYEQYLKSCTEQLAGKDNSKSVIARAAAASGSSSATKRYHTVLPFTRQYFHIRDLQRAGRVPQFGSYKYTAEQLYNKGVLVSVDGYPPRQLSRLTLVISSDEPGVFDIE</sequence>
<gene>
    <name evidence="1" type="primary">IQG1_4</name>
    <name evidence="1" type="ORF">EV182_007942</name>
</gene>